<dbReference type="EMBL" id="CM000882">
    <property type="protein sequence ID" value="PNT68277.1"/>
    <property type="molecule type" value="Genomic_DNA"/>
</dbReference>
<reference evidence="1" key="2">
    <citation type="submission" date="2017-06" db="EMBL/GenBank/DDBJ databases">
        <title>WGS assembly of Brachypodium distachyon.</title>
        <authorList>
            <consortium name="The International Brachypodium Initiative"/>
            <person name="Lucas S."/>
            <person name="Harmon-Smith M."/>
            <person name="Lail K."/>
            <person name="Tice H."/>
            <person name="Grimwood J."/>
            <person name="Bruce D."/>
            <person name="Barry K."/>
            <person name="Shu S."/>
            <person name="Lindquist E."/>
            <person name="Wang M."/>
            <person name="Pitluck S."/>
            <person name="Vogel J.P."/>
            <person name="Garvin D.F."/>
            <person name="Mockler T.C."/>
            <person name="Schmutz J."/>
            <person name="Rokhsar D."/>
            <person name="Bevan M.W."/>
        </authorList>
    </citation>
    <scope>NUCLEOTIDE SEQUENCE</scope>
    <source>
        <strain evidence="1">Bd21</strain>
    </source>
</reference>
<proteinExistence type="predicted"/>
<dbReference type="AlphaFoldDB" id="A0A2K2D1W6"/>
<evidence type="ECO:0000313" key="2">
    <source>
        <dbReference type="EnsemblPlants" id="PNT68277"/>
    </source>
</evidence>
<evidence type="ECO:0000313" key="3">
    <source>
        <dbReference type="Proteomes" id="UP000008810"/>
    </source>
</evidence>
<dbReference type="Proteomes" id="UP000008810">
    <property type="component" value="Chromosome 3"/>
</dbReference>
<reference evidence="1 2" key="1">
    <citation type="journal article" date="2010" name="Nature">
        <title>Genome sequencing and analysis of the model grass Brachypodium distachyon.</title>
        <authorList>
            <consortium name="International Brachypodium Initiative"/>
        </authorList>
    </citation>
    <scope>NUCLEOTIDE SEQUENCE [LARGE SCALE GENOMIC DNA]</scope>
    <source>
        <strain evidence="1 2">Bd21</strain>
    </source>
</reference>
<evidence type="ECO:0008006" key="4">
    <source>
        <dbReference type="Google" id="ProtNLM"/>
    </source>
</evidence>
<dbReference type="OrthoDB" id="691180at2759"/>
<gene>
    <name evidence="1" type="ORF">BRADI_3g38174v3</name>
</gene>
<dbReference type="EnsemblPlants" id="PNT68277">
    <property type="protein sequence ID" value="PNT68277"/>
    <property type="gene ID" value="BRADI_3g38174v3"/>
</dbReference>
<keyword evidence="3" id="KW-1185">Reference proteome</keyword>
<dbReference type="Gramene" id="PNT68277">
    <property type="protein sequence ID" value="PNT68277"/>
    <property type="gene ID" value="BRADI_3g38174v3"/>
</dbReference>
<reference evidence="2" key="3">
    <citation type="submission" date="2018-08" db="UniProtKB">
        <authorList>
            <consortium name="EnsemblPlants"/>
        </authorList>
    </citation>
    <scope>IDENTIFICATION</scope>
    <source>
        <strain evidence="2">cv. Bd21</strain>
    </source>
</reference>
<organism evidence="1">
    <name type="scientific">Brachypodium distachyon</name>
    <name type="common">Purple false brome</name>
    <name type="synonym">Trachynia distachya</name>
    <dbReference type="NCBI Taxonomy" id="15368"/>
    <lineage>
        <taxon>Eukaryota</taxon>
        <taxon>Viridiplantae</taxon>
        <taxon>Streptophyta</taxon>
        <taxon>Embryophyta</taxon>
        <taxon>Tracheophyta</taxon>
        <taxon>Spermatophyta</taxon>
        <taxon>Magnoliopsida</taxon>
        <taxon>Liliopsida</taxon>
        <taxon>Poales</taxon>
        <taxon>Poaceae</taxon>
        <taxon>BOP clade</taxon>
        <taxon>Pooideae</taxon>
        <taxon>Stipodae</taxon>
        <taxon>Brachypodieae</taxon>
        <taxon>Brachypodium</taxon>
    </lineage>
</organism>
<protein>
    <recommendedName>
        <fullName evidence="4">Reverse transcriptase zinc-binding domain-containing protein</fullName>
    </recommendedName>
</protein>
<sequence length="87" mass="9818">MPNDKWCPFCYATEESATHLLLDCRKGVASIIPLTLWETWKERNRRTFQHKLLLPSAVLLLIKGEAALWNRTGAGLGELVSGDDDVH</sequence>
<evidence type="ECO:0000313" key="1">
    <source>
        <dbReference type="EMBL" id="PNT68277.1"/>
    </source>
</evidence>
<accession>A0A2K2D1W6</accession>
<name>A0A2K2D1W6_BRADI</name>
<dbReference type="InParanoid" id="A0A2K2D1W6"/>